<dbReference type="GO" id="GO:0046872">
    <property type="term" value="F:metal ion binding"/>
    <property type="evidence" value="ECO:0007669"/>
    <property type="project" value="UniProtKB-KW"/>
</dbReference>
<dbReference type="PROSITE" id="PS50006">
    <property type="entry name" value="FHA_DOMAIN"/>
    <property type="match status" value="1"/>
</dbReference>
<dbReference type="InterPro" id="IPR001932">
    <property type="entry name" value="PPM-type_phosphatase-like_dom"/>
</dbReference>
<dbReference type="SUPFAM" id="SSF81606">
    <property type="entry name" value="PP2C-like"/>
    <property type="match status" value="1"/>
</dbReference>
<keyword evidence="2" id="KW-0479">Metal-binding</keyword>
<gene>
    <name evidence="8" type="ORF">HTAM1171_LOCUS10592</name>
</gene>
<dbReference type="PROSITE" id="PS51746">
    <property type="entry name" value="PPM_2"/>
    <property type="match status" value="1"/>
</dbReference>
<dbReference type="GO" id="GO:0016020">
    <property type="term" value="C:membrane"/>
    <property type="evidence" value="ECO:0007669"/>
    <property type="project" value="UniProtKB-SubCell"/>
</dbReference>
<reference evidence="8" key="1">
    <citation type="submission" date="2021-01" db="EMBL/GenBank/DDBJ databases">
        <authorList>
            <person name="Corre E."/>
            <person name="Pelletier E."/>
            <person name="Niang G."/>
            <person name="Scheremetjew M."/>
            <person name="Finn R."/>
            <person name="Kale V."/>
            <person name="Holt S."/>
            <person name="Cochrane G."/>
            <person name="Meng A."/>
            <person name="Brown T."/>
            <person name="Cohen L."/>
        </authorList>
    </citation>
    <scope>NUCLEOTIDE SEQUENCE</scope>
    <source>
        <strain evidence="8">CCMP826</strain>
    </source>
</reference>
<proteinExistence type="predicted"/>
<dbReference type="SMART" id="SM00332">
    <property type="entry name" value="PP2Cc"/>
    <property type="match status" value="1"/>
</dbReference>
<dbReference type="InterPro" id="IPR000253">
    <property type="entry name" value="FHA_dom"/>
</dbReference>
<dbReference type="GO" id="GO:0004722">
    <property type="term" value="F:protein serine/threonine phosphatase activity"/>
    <property type="evidence" value="ECO:0007669"/>
    <property type="project" value="InterPro"/>
</dbReference>
<evidence type="ECO:0000259" key="7">
    <source>
        <dbReference type="PROSITE" id="PS51746"/>
    </source>
</evidence>
<evidence type="ECO:0000256" key="1">
    <source>
        <dbReference type="ARBA" id="ARBA00004170"/>
    </source>
</evidence>
<feature type="compositionally biased region" description="Gly residues" evidence="5">
    <location>
        <begin position="33"/>
        <end position="46"/>
    </location>
</feature>
<organism evidence="8">
    <name type="scientific">Helicotheca tamesis</name>
    <dbReference type="NCBI Taxonomy" id="374047"/>
    <lineage>
        <taxon>Eukaryota</taxon>
        <taxon>Sar</taxon>
        <taxon>Stramenopiles</taxon>
        <taxon>Ochrophyta</taxon>
        <taxon>Bacillariophyta</taxon>
        <taxon>Mediophyceae</taxon>
        <taxon>Lithodesmiophycidae</taxon>
        <taxon>Lithodesmiales</taxon>
        <taxon>Lithodesmiaceae</taxon>
        <taxon>Helicotheca</taxon>
    </lineage>
</organism>
<dbReference type="AlphaFoldDB" id="A0A7S2N0J6"/>
<evidence type="ECO:0000259" key="6">
    <source>
        <dbReference type="PROSITE" id="PS50006"/>
    </source>
</evidence>
<feature type="region of interest" description="Disordered" evidence="5">
    <location>
        <begin position="1"/>
        <end position="48"/>
    </location>
</feature>
<evidence type="ECO:0000256" key="2">
    <source>
        <dbReference type="ARBA" id="ARBA00022723"/>
    </source>
</evidence>
<dbReference type="PANTHER" id="PTHR47992">
    <property type="entry name" value="PROTEIN PHOSPHATASE"/>
    <property type="match status" value="1"/>
</dbReference>
<protein>
    <recommendedName>
        <fullName evidence="9">PPM-type phosphatase domain-containing protein</fullName>
    </recommendedName>
</protein>
<feature type="region of interest" description="Disordered" evidence="5">
    <location>
        <begin position="61"/>
        <end position="100"/>
    </location>
</feature>
<feature type="domain" description="FHA" evidence="6">
    <location>
        <begin position="295"/>
        <end position="352"/>
    </location>
</feature>
<evidence type="ECO:0000256" key="3">
    <source>
        <dbReference type="ARBA" id="ARBA00022801"/>
    </source>
</evidence>
<sequence>MADAQQGNERSMGGATRPPNSGLPPADGPNNPGAGGSSSWGQGNNGSAGAAILNFVTGGSSTNAANNNPKGANNNESMTAMTRSDREAWSRGGRQFSSPREVYTRSLHRICLKFTTSEDEDEGKPEPATAYWTLYGRSTTIGNGGPSSPKPDDICRRMDDSMTGPAAGILSRLNDLDGEQSALHAIHAGMTCGWHIRGDRGDAAVRVGKAKVLSSHRNAAIMGSDSNDEAPRKEARMLSLAAERWVLCKGASFAAGNSVFNVEDVNEAKQKITVHCSKGPMRGKLIDVHASRCPFVFGRAHEADLCIMDRELSRKHGAILYVPSRGAETAKGGKKTGSFILTDLESTNGSYMRLVGPYGHKGMGALSVGDEFIVGRTGFSVNRFDYGISEAIGARPTMEDRTIVVQSLMCDPNDGYYNNEPKDTLNELAMTTFAAVFDGHGGDECSNYLVEAMPHNIRTHMLAEREALRTAIENSRNARGGQEQAEDATSELMRRILKTAYLRTDKDFITPKSAPQSGSTAATIVLMGRRLFAANVGDSRVVLCRSGGQCVELTSDHKPSRPDEAARVRAAGGFILHKRVMGELAITRAFGDKSFKMGIKAMLEEEADELSGGASGINDNDIAKDLTAPLVSSEPEIASMVLSHNDEFLLLACDGLFDVFRSQDAIALARQELIAHRGEPAEVARILSDQAIRVRRSRDNVSILIIVLRPFWEL</sequence>
<dbReference type="CDD" id="cd00143">
    <property type="entry name" value="PP2Cc"/>
    <property type="match status" value="1"/>
</dbReference>
<dbReference type="InterPro" id="IPR015655">
    <property type="entry name" value="PP2C"/>
</dbReference>
<dbReference type="InterPro" id="IPR008984">
    <property type="entry name" value="SMAD_FHA_dom_sf"/>
</dbReference>
<evidence type="ECO:0000256" key="5">
    <source>
        <dbReference type="SAM" id="MobiDB-lite"/>
    </source>
</evidence>
<keyword evidence="3" id="KW-0378">Hydrolase</keyword>
<evidence type="ECO:0008006" key="9">
    <source>
        <dbReference type="Google" id="ProtNLM"/>
    </source>
</evidence>
<feature type="compositionally biased region" description="Low complexity" evidence="5">
    <location>
        <begin position="63"/>
        <end position="75"/>
    </location>
</feature>
<dbReference type="SMART" id="SM00331">
    <property type="entry name" value="PP2C_SIG"/>
    <property type="match status" value="1"/>
</dbReference>
<dbReference type="PROSITE" id="PS01032">
    <property type="entry name" value="PPM_1"/>
    <property type="match status" value="1"/>
</dbReference>
<keyword evidence="4" id="KW-0904">Protein phosphatase</keyword>
<dbReference type="Gene3D" id="3.60.40.10">
    <property type="entry name" value="PPM-type phosphatase domain"/>
    <property type="match status" value="1"/>
</dbReference>
<evidence type="ECO:0000256" key="4">
    <source>
        <dbReference type="ARBA" id="ARBA00022912"/>
    </source>
</evidence>
<accession>A0A7S2N0J6</accession>
<evidence type="ECO:0000313" key="8">
    <source>
        <dbReference type="EMBL" id="CAD9512772.1"/>
    </source>
</evidence>
<feature type="domain" description="PPM-type phosphatase" evidence="7">
    <location>
        <begin position="385"/>
        <end position="708"/>
    </location>
</feature>
<dbReference type="CDD" id="cd00060">
    <property type="entry name" value="FHA"/>
    <property type="match status" value="1"/>
</dbReference>
<dbReference type="Pfam" id="PF00481">
    <property type="entry name" value="PP2C"/>
    <property type="match status" value="1"/>
</dbReference>
<comment type="subcellular location">
    <subcellularLocation>
        <location evidence="1">Membrane</location>
        <topology evidence="1">Peripheral membrane protein</topology>
    </subcellularLocation>
</comment>
<dbReference type="Pfam" id="PF00498">
    <property type="entry name" value="FHA"/>
    <property type="match status" value="1"/>
</dbReference>
<dbReference type="Gene3D" id="2.60.200.20">
    <property type="match status" value="1"/>
</dbReference>
<dbReference type="InterPro" id="IPR000222">
    <property type="entry name" value="PP2C_BS"/>
</dbReference>
<dbReference type="InterPro" id="IPR036457">
    <property type="entry name" value="PPM-type-like_dom_sf"/>
</dbReference>
<dbReference type="EMBL" id="HBGV01017211">
    <property type="protein sequence ID" value="CAD9512772.1"/>
    <property type="molecule type" value="Transcribed_RNA"/>
</dbReference>
<name>A0A7S2N0J6_9STRA</name>
<dbReference type="SUPFAM" id="SSF49879">
    <property type="entry name" value="SMAD/FHA domain"/>
    <property type="match status" value="1"/>
</dbReference>